<dbReference type="KEGG" id="ptes:JQU52_05710"/>
<evidence type="ECO:0000256" key="1">
    <source>
        <dbReference type="PROSITE-ProRule" id="PRU01076"/>
    </source>
</evidence>
<dbReference type="InterPro" id="IPR037914">
    <property type="entry name" value="SpoVT-AbrB_sf"/>
</dbReference>
<protein>
    <submittedName>
        <fullName evidence="3">AbrB/MazE/SpoVT family DNA-binding domain-containing protein</fullName>
    </submittedName>
</protein>
<evidence type="ECO:0000313" key="3">
    <source>
        <dbReference type="EMBL" id="QRQ82875.1"/>
    </source>
</evidence>
<dbReference type="InterPro" id="IPR007159">
    <property type="entry name" value="SpoVT-AbrB_dom"/>
</dbReference>
<evidence type="ECO:0000313" key="4">
    <source>
        <dbReference type="Proteomes" id="UP000653156"/>
    </source>
</evidence>
<keyword evidence="4" id="KW-1185">Reference proteome</keyword>
<evidence type="ECO:0000259" key="2">
    <source>
        <dbReference type="PROSITE" id="PS51740"/>
    </source>
</evidence>
<dbReference type="EMBL" id="CP069798">
    <property type="protein sequence ID" value="QRQ82875.1"/>
    <property type="molecule type" value="Genomic_DNA"/>
</dbReference>
<accession>A0A892ZH71</accession>
<sequence length="90" mass="9557">MATALKLTAKGQVTLRKEYLQHLGVSLGDQLDVIKLPNGELKIKAKKQGLAIDDIIGLLPAKPGKNFSIEEIDVAIANAHVAAGMKGLDK</sequence>
<dbReference type="PROSITE" id="PS51740">
    <property type="entry name" value="SPOVT_ABRB"/>
    <property type="match status" value="1"/>
</dbReference>
<dbReference type="AlphaFoldDB" id="A0A892ZH71"/>
<gene>
    <name evidence="3" type="ORF">JQU52_05710</name>
</gene>
<proteinExistence type="predicted"/>
<dbReference type="RefSeq" id="WP_230340169.1">
    <property type="nucleotide sequence ID" value="NZ_CP069798.1"/>
</dbReference>
<name>A0A892ZH71_9NEIS</name>
<dbReference type="SUPFAM" id="SSF89447">
    <property type="entry name" value="AbrB/MazE/MraZ-like"/>
    <property type="match status" value="1"/>
</dbReference>
<organism evidence="3 4">
    <name type="scientific">Paralysiella testudinis</name>
    <dbReference type="NCBI Taxonomy" id="2809020"/>
    <lineage>
        <taxon>Bacteria</taxon>
        <taxon>Pseudomonadati</taxon>
        <taxon>Pseudomonadota</taxon>
        <taxon>Betaproteobacteria</taxon>
        <taxon>Neisseriales</taxon>
        <taxon>Neisseriaceae</taxon>
        <taxon>Paralysiella</taxon>
    </lineage>
</organism>
<keyword evidence="1 3" id="KW-0238">DNA-binding</keyword>
<dbReference type="GO" id="GO:0003677">
    <property type="term" value="F:DNA binding"/>
    <property type="evidence" value="ECO:0007669"/>
    <property type="project" value="UniProtKB-UniRule"/>
</dbReference>
<dbReference type="Proteomes" id="UP000653156">
    <property type="component" value="Chromosome"/>
</dbReference>
<feature type="domain" description="SpoVT-AbrB" evidence="2">
    <location>
        <begin position="2"/>
        <end position="48"/>
    </location>
</feature>
<reference evidence="3" key="1">
    <citation type="submission" date="2021-02" db="EMBL/GenBank/DDBJ databases">
        <title>Neisseriaceae sp. 26B isolated from the cloaca of a Common Toad-headed Turtle (Mesoclemmys nasuta).</title>
        <authorList>
            <person name="Spergser J."/>
            <person name="Busse H.-J."/>
        </authorList>
    </citation>
    <scope>NUCLEOTIDE SEQUENCE</scope>
    <source>
        <strain evidence="3">26B</strain>
    </source>
</reference>
<dbReference type="SMART" id="SM00966">
    <property type="entry name" value="SpoVT_AbrB"/>
    <property type="match status" value="1"/>
</dbReference>